<gene>
    <name evidence="1" type="ORF">NNC64_06405</name>
</gene>
<organism evidence="1 2">
    <name type="scientific">Segatella copri</name>
    <dbReference type="NCBI Taxonomy" id="165179"/>
    <lineage>
        <taxon>Bacteria</taxon>
        <taxon>Pseudomonadati</taxon>
        <taxon>Bacteroidota</taxon>
        <taxon>Bacteroidia</taxon>
        <taxon>Bacteroidales</taxon>
        <taxon>Prevotellaceae</taxon>
        <taxon>Segatella</taxon>
    </lineage>
</organism>
<protein>
    <submittedName>
        <fullName evidence="1">Uncharacterized protein</fullName>
    </submittedName>
</protein>
<dbReference type="EMBL" id="JANDWZ010000010">
    <property type="protein sequence ID" value="MCP9564197.1"/>
    <property type="molecule type" value="Genomic_DNA"/>
</dbReference>
<evidence type="ECO:0000313" key="1">
    <source>
        <dbReference type="EMBL" id="MCP9564197.1"/>
    </source>
</evidence>
<dbReference type="Proteomes" id="UP001205531">
    <property type="component" value="Unassembled WGS sequence"/>
</dbReference>
<dbReference type="RefSeq" id="WP_254951792.1">
    <property type="nucleotide sequence ID" value="NZ_CP152346.1"/>
</dbReference>
<proteinExistence type="predicted"/>
<evidence type="ECO:0000313" key="2">
    <source>
        <dbReference type="Proteomes" id="UP001205531"/>
    </source>
</evidence>
<sequence>MKIIQYLFNEPRTAHISFEGYDNISYQFDVASHSTKLVHKEDGNNFRAIGIMNTDEKTVPALQKHQKANIRIVISNKTLWQQVFG</sequence>
<comment type="caution">
    <text evidence="1">The sequence shown here is derived from an EMBL/GenBank/DDBJ whole genome shotgun (WGS) entry which is preliminary data.</text>
</comment>
<reference evidence="1" key="1">
    <citation type="submission" date="2022-07" db="EMBL/GenBank/DDBJ databases">
        <title>Prevotella copri.</title>
        <authorList>
            <person name="Yang C."/>
        </authorList>
    </citation>
    <scope>NUCLEOTIDE SEQUENCE</scope>
    <source>
        <strain evidence="1">HF2107</strain>
    </source>
</reference>
<accession>A0AAW5II04</accession>
<name>A0AAW5II04_9BACT</name>
<dbReference type="AlphaFoldDB" id="A0AAW5II04"/>